<evidence type="ECO:0000313" key="4">
    <source>
        <dbReference type="Proteomes" id="UP000738359"/>
    </source>
</evidence>
<dbReference type="EMBL" id="JAAAHY010000659">
    <property type="protein sequence ID" value="KAF9959730.1"/>
    <property type="molecule type" value="Genomic_DNA"/>
</dbReference>
<reference evidence="3" key="1">
    <citation type="journal article" date="2020" name="Fungal Divers.">
        <title>Resolving the Mortierellaceae phylogeny through synthesis of multi-gene phylogenetics and phylogenomics.</title>
        <authorList>
            <person name="Vandepol N."/>
            <person name="Liber J."/>
            <person name="Desiro A."/>
            <person name="Na H."/>
            <person name="Kennedy M."/>
            <person name="Barry K."/>
            <person name="Grigoriev I.V."/>
            <person name="Miller A.N."/>
            <person name="O'Donnell K."/>
            <person name="Stajich J.E."/>
            <person name="Bonito G."/>
        </authorList>
    </citation>
    <scope>NUCLEOTIDE SEQUENCE</scope>
    <source>
        <strain evidence="3">CK1249</strain>
    </source>
</reference>
<dbReference type="AlphaFoldDB" id="A0A9P6J2S6"/>
<feature type="compositionally biased region" description="Basic and acidic residues" evidence="2">
    <location>
        <begin position="443"/>
        <end position="455"/>
    </location>
</feature>
<comment type="caution">
    <text evidence="3">The sequence shown here is derived from an EMBL/GenBank/DDBJ whole genome shotgun (WGS) entry which is preliminary data.</text>
</comment>
<feature type="region of interest" description="Disordered" evidence="2">
    <location>
        <begin position="47"/>
        <end position="71"/>
    </location>
</feature>
<evidence type="ECO:0000256" key="2">
    <source>
        <dbReference type="SAM" id="MobiDB-lite"/>
    </source>
</evidence>
<keyword evidence="4" id="KW-1185">Reference proteome</keyword>
<feature type="coiled-coil region" evidence="1">
    <location>
        <begin position="205"/>
        <end position="239"/>
    </location>
</feature>
<feature type="compositionally biased region" description="Low complexity" evidence="2">
    <location>
        <begin position="494"/>
        <end position="518"/>
    </location>
</feature>
<feature type="compositionally biased region" description="Basic and acidic residues" evidence="2">
    <location>
        <begin position="295"/>
        <end position="306"/>
    </location>
</feature>
<evidence type="ECO:0000256" key="1">
    <source>
        <dbReference type="SAM" id="Coils"/>
    </source>
</evidence>
<feature type="region of interest" description="Disordered" evidence="2">
    <location>
        <begin position="1"/>
        <end position="33"/>
    </location>
</feature>
<feature type="region of interest" description="Disordered" evidence="2">
    <location>
        <begin position="382"/>
        <end position="518"/>
    </location>
</feature>
<feature type="compositionally biased region" description="Polar residues" evidence="2">
    <location>
        <begin position="456"/>
        <end position="469"/>
    </location>
</feature>
<dbReference type="Proteomes" id="UP000738359">
    <property type="component" value="Unassembled WGS sequence"/>
</dbReference>
<feature type="compositionally biased region" description="Pro residues" evidence="2">
    <location>
        <begin position="49"/>
        <end position="64"/>
    </location>
</feature>
<protein>
    <submittedName>
        <fullName evidence="3">Uncharacterized protein</fullName>
    </submittedName>
</protein>
<feature type="compositionally biased region" description="Polar residues" evidence="2">
    <location>
        <begin position="24"/>
        <end position="33"/>
    </location>
</feature>
<evidence type="ECO:0000313" key="3">
    <source>
        <dbReference type="EMBL" id="KAF9959730.1"/>
    </source>
</evidence>
<accession>A0A9P6J2S6</accession>
<gene>
    <name evidence="3" type="ORF">BGZ70_008767</name>
</gene>
<organism evidence="3 4">
    <name type="scientific">Mortierella alpina</name>
    <name type="common">Oleaginous fungus</name>
    <name type="synonym">Mortierella renispora</name>
    <dbReference type="NCBI Taxonomy" id="64518"/>
    <lineage>
        <taxon>Eukaryota</taxon>
        <taxon>Fungi</taxon>
        <taxon>Fungi incertae sedis</taxon>
        <taxon>Mucoromycota</taxon>
        <taxon>Mortierellomycotina</taxon>
        <taxon>Mortierellomycetes</taxon>
        <taxon>Mortierellales</taxon>
        <taxon>Mortierellaceae</taxon>
        <taxon>Mortierella</taxon>
    </lineage>
</organism>
<feature type="compositionally biased region" description="Basic and acidic residues" evidence="2">
    <location>
        <begin position="402"/>
        <end position="418"/>
    </location>
</feature>
<sequence length="518" mass="57175">MFPEPRTQAPPPSGGSVPAAARVSSAQPSSEITRTTVYTPILANMPAPVKAPPSPPEAAKPPAEPVAAPEAVAETSETVDPLSHLSHIFDKIRRQVVEWGEDANWKIDVFLLPTEDGAPAPGLPIPNSPIPPPSVKADLAPSPRRSFMDNKEPNMDHAATGRGFSGFALQPPPIDLPLSIAERVPPALRDSDIQSMSESETKRLLSLACRQIREQQESLAQLSRDLDALRRMSAKRERDAESRLEVERRIMERDAMVLSRKWKETSLSLIEKDREIRDVQTHLESGKRLIRERNEERRKRIDEQQPARDGPVIVHTPSGPNDTRPSHQHRHRHIHYHRHHHRHLTKHGSNVYLTEGDPLDNLAMLASQVLLREPLIITKKSLDPVDTPDEHVSEGSTAKSNEAARSEKRQIETDEKDVGLQLRPVKRQELLPSRSVSESLPASDRHFLREAESSSKGRTGVSNGKTAAESSRRSEPLTEPVRSFKELALAGASGMRSSATAKAAAAGQGAGSSRSRRL</sequence>
<dbReference type="OrthoDB" id="2143914at2759"/>
<feature type="region of interest" description="Disordered" evidence="2">
    <location>
        <begin position="295"/>
        <end position="328"/>
    </location>
</feature>
<name>A0A9P6J2S6_MORAP</name>
<feature type="compositionally biased region" description="Basic and acidic residues" evidence="2">
    <location>
        <begin position="382"/>
        <end position="393"/>
    </location>
</feature>
<keyword evidence="1" id="KW-0175">Coiled coil</keyword>
<proteinExistence type="predicted"/>